<evidence type="ECO:0000313" key="2">
    <source>
        <dbReference type="EMBL" id="RHZ44982.1"/>
    </source>
</evidence>
<organism evidence="2 3">
    <name type="scientific">Diversispora epigaea</name>
    <dbReference type="NCBI Taxonomy" id="1348612"/>
    <lineage>
        <taxon>Eukaryota</taxon>
        <taxon>Fungi</taxon>
        <taxon>Fungi incertae sedis</taxon>
        <taxon>Mucoromycota</taxon>
        <taxon>Glomeromycotina</taxon>
        <taxon>Glomeromycetes</taxon>
        <taxon>Diversisporales</taxon>
        <taxon>Diversisporaceae</taxon>
        <taxon>Diversispora</taxon>
    </lineage>
</organism>
<evidence type="ECO:0000256" key="1">
    <source>
        <dbReference type="SAM" id="MobiDB-lite"/>
    </source>
</evidence>
<feature type="region of interest" description="Disordered" evidence="1">
    <location>
        <begin position="393"/>
        <end position="415"/>
    </location>
</feature>
<reference evidence="2 3" key="1">
    <citation type="submission" date="2018-08" db="EMBL/GenBank/DDBJ databases">
        <title>Genome and evolution of the arbuscular mycorrhizal fungus Diversispora epigaea (formerly Glomus versiforme) and its bacterial endosymbionts.</title>
        <authorList>
            <person name="Sun X."/>
            <person name="Fei Z."/>
            <person name="Harrison M."/>
        </authorList>
    </citation>
    <scope>NUCLEOTIDE SEQUENCE [LARGE SCALE GENOMIC DNA]</scope>
    <source>
        <strain evidence="2 3">IT104</strain>
    </source>
</reference>
<feature type="compositionally biased region" description="Basic and acidic residues" evidence="1">
    <location>
        <begin position="1"/>
        <end position="12"/>
    </location>
</feature>
<feature type="region of interest" description="Disordered" evidence="1">
    <location>
        <begin position="1"/>
        <end position="48"/>
    </location>
</feature>
<sequence>MPKEKLNSERGLTRGHHPYLDGSQSPLQKIQPTVTRQKTNNHSKSLVKNSDYLGKKYVESLLQTPANTLLQERQNEANECLLRNERQQFPELFNSVFSTDEDYLAKQNEEINSLPTINVSTNIISPIYIDGIDAASHQIQGENAVNSINENTIYQNYSTLSTLSGENIFVCSETESFSDTKNKAVDHQNLNEHPLHLIYLKLLNLRDLLYVSQVKDEFLDIVENLTEQALYAFKIPTKSELDTAIHTFIPILIQQLIDICNKELELGEDFLKFHAELEEKTEGIIQTYCTNHQKDFQDPNPAISCLKTQHTRQQTDPFSTMWFIKYLLDNDLQRPDKKQRNWLSLWTNMMLHDVNRWFIRTNNNYIKKNEKETARKKLTERAKITSKQLRNTFKAKNKMSSKRSQPYDKGAKYNN</sequence>
<protein>
    <recommendedName>
        <fullName evidence="4">HD1-like protein</fullName>
    </recommendedName>
</protein>
<feature type="compositionally biased region" description="Basic and acidic residues" evidence="1">
    <location>
        <begin position="405"/>
        <end position="415"/>
    </location>
</feature>
<evidence type="ECO:0000313" key="3">
    <source>
        <dbReference type="Proteomes" id="UP000266861"/>
    </source>
</evidence>
<dbReference type="EMBL" id="PQFF01000561">
    <property type="protein sequence ID" value="RHZ44982.1"/>
    <property type="molecule type" value="Genomic_DNA"/>
</dbReference>
<evidence type="ECO:0008006" key="4">
    <source>
        <dbReference type="Google" id="ProtNLM"/>
    </source>
</evidence>
<gene>
    <name evidence="2" type="ORF">Glove_701g15</name>
</gene>
<dbReference type="OrthoDB" id="2448227at2759"/>
<name>A0A397G1S9_9GLOM</name>
<dbReference type="Proteomes" id="UP000266861">
    <property type="component" value="Unassembled WGS sequence"/>
</dbReference>
<accession>A0A397G1S9</accession>
<proteinExistence type="predicted"/>
<keyword evidence="3" id="KW-1185">Reference proteome</keyword>
<comment type="caution">
    <text evidence="2">The sequence shown here is derived from an EMBL/GenBank/DDBJ whole genome shotgun (WGS) entry which is preliminary data.</text>
</comment>
<feature type="compositionally biased region" description="Polar residues" evidence="1">
    <location>
        <begin position="22"/>
        <end position="48"/>
    </location>
</feature>
<dbReference type="AlphaFoldDB" id="A0A397G1S9"/>